<name>A0ABD1HVG3_SALDI</name>
<protein>
    <submittedName>
        <fullName evidence="1">Phosphatidylinositol/phosphatidylcholine transfer protein SFH2-like</fullName>
    </submittedName>
</protein>
<dbReference type="SUPFAM" id="SSF52087">
    <property type="entry name" value="CRAL/TRIO domain"/>
    <property type="match status" value="1"/>
</dbReference>
<dbReference type="AlphaFoldDB" id="A0ABD1HVG3"/>
<dbReference type="PANTHER" id="PTHR46226">
    <property type="entry name" value="CRAL-TRIO DOMAIN-CONTAINING PROTEIN"/>
    <property type="match status" value="1"/>
</dbReference>
<organism evidence="1 2">
    <name type="scientific">Salvia divinorum</name>
    <name type="common">Maria pastora</name>
    <name type="synonym">Diviner's sage</name>
    <dbReference type="NCBI Taxonomy" id="28513"/>
    <lineage>
        <taxon>Eukaryota</taxon>
        <taxon>Viridiplantae</taxon>
        <taxon>Streptophyta</taxon>
        <taxon>Embryophyta</taxon>
        <taxon>Tracheophyta</taxon>
        <taxon>Spermatophyta</taxon>
        <taxon>Magnoliopsida</taxon>
        <taxon>eudicotyledons</taxon>
        <taxon>Gunneridae</taxon>
        <taxon>Pentapetalae</taxon>
        <taxon>asterids</taxon>
        <taxon>lamiids</taxon>
        <taxon>Lamiales</taxon>
        <taxon>Lamiaceae</taxon>
        <taxon>Nepetoideae</taxon>
        <taxon>Mentheae</taxon>
        <taxon>Salviinae</taxon>
        <taxon>Salvia</taxon>
        <taxon>Salvia subgen. Calosphace</taxon>
    </lineage>
</organism>
<evidence type="ECO:0000313" key="1">
    <source>
        <dbReference type="EMBL" id="KAL1560000.1"/>
    </source>
</evidence>
<dbReference type="InterPro" id="IPR036865">
    <property type="entry name" value="CRAL-TRIO_dom_sf"/>
</dbReference>
<proteinExistence type="predicted"/>
<dbReference type="PANTHER" id="PTHR46226:SF6">
    <property type="entry name" value="SEC14P-LIKE PHOSPHATIDYLINOSITOL TRANSFER FAMILY PROTEIN"/>
    <property type="match status" value="1"/>
</dbReference>
<keyword evidence="2" id="KW-1185">Reference proteome</keyword>
<sequence length="106" mass="11953">MLKGLFQAVQPLLQERTRRKINVLSGCGQDDLLKIMAYSSLPNFCFALLVDHPFHQQLYDYIKNQSMDRAPVAPVKQGSVHVTLLENASDGNIAKILESELENLRV</sequence>
<accession>A0ABD1HVG3</accession>
<evidence type="ECO:0000313" key="2">
    <source>
        <dbReference type="Proteomes" id="UP001567538"/>
    </source>
</evidence>
<dbReference type="EMBL" id="JBEAFC010000004">
    <property type="protein sequence ID" value="KAL1560000.1"/>
    <property type="molecule type" value="Genomic_DNA"/>
</dbReference>
<reference evidence="1 2" key="1">
    <citation type="submission" date="2024-06" db="EMBL/GenBank/DDBJ databases">
        <title>A chromosome level genome sequence of Diviner's sage (Salvia divinorum).</title>
        <authorList>
            <person name="Ford S.A."/>
            <person name="Ro D.-K."/>
            <person name="Ness R.W."/>
            <person name="Phillips M.A."/>
        </authorList>
    </citation>
    <scope>NUCLEOTIDE SEQUENCE [LARGE SCALE GENOMIC DNA]</scope>
    <source>
        <strain evidence="1">SAF-2024a</strain>
        <tissue evidence="1">Leaf</tissue>
    </source>
</reference>
<dbReference type="Gene3D" id="3.40.525.10">
    <property type="entry name" value="CRAL-TRIO lipid binding domain"/>
    <property type="match status" value="1"/>
</dbReference>
<dbReference type="Proteomes" id="UP001567538">
    <property type="component" value="Unassembled WGS sequence"/>
</dbReference>
<gene>
    <name evidence="1" type="ORF">AAHA92_10271</name>
</gene>
<comment type="caution">
    <text evidence="1">The sequence shown here is derived from an EMBL/GenBank/DDBJ whole genome shotgun (WGS) entry which is preliminary data.</text>
</comment>